<evidence type="ECO:0000313" key="3">
    <source>
        <dbReference type="EMBL" id="AWG22056.1"/>
    </source>
</evidence>
<dbReference type="Proteomes" id="UP000244527">
    <property type="component" value="Chromosome"/>
</dbReference>
<dbReference type="KEGG" id="ffa:FFWV33_11285"/>
<dbReference type="RefSeq" id="WP_108740988.1">
    <property type="nucleotide sequence ID" value="NZ_CP020918.1"/>
</dbReference>
<keyword evidence="2" id="KW-0732">Signal</keyword>
<accession>A0A2S1LEU2</accession>
<evidence type="ECO:0008006" key="5">
    <source>
        <dbReference type="Google" id="ProtNLM"/>
    </source>
</evidence>
<feature type="chain" id="PRO_5015373532" description="Carbohydrate porin" evidence="2">
    <location>
        <begin position="21"/>
        <end position="422"/>
    </location>
</feature>
<reference evidence="3 4" key="1">
    <citation type="submission" date="2017-04" db="EMBL/GenBank/DDBJ databases">
        <title>Compelte genome sequence of WV33.</title>
        <authorList>
            <person name="Lee P.C."/>
        </authorList>
    </citation>
    <scope>NUCLEOTIDE SEQUENCE [LARGE SCALE GENOMIC DNA]</scope>
    <source>
        <strain evidence="3 4">WV33</strain>
    </source>
</reference>
<evidence type="ECO:0000313" key="4">
    <source>
        <dbReference type="Proteomes" id="UP000244527"/>
    </source>
</evidence>
<dbReference type="OrthoDB" id="5755240at2"/>
<comment type="similarity">
    <text evidence="1 2">Belongs to the OprB family.</text>
</comment>
<evidence type="ECO:0000256" key="2">
    <source>
        <dbReference type="RuleBase" id="RU363072"/>
    </source>
</evidence>
<dbReference type="AlphaFoldDB" id="A0A2S1LEU2"/>
<organism evidence="3 4">
    <name type="scientific">Flavobacterium faecale</name>
    <dbReference type="NCBI Taxonomy" id="1355330"/>
    <lineage>
        <taxon>Bacteria</taxon>
        <taxon>Pseudomonadati</taxon>
        <taxon>Bacteroidota</taxon>
        <taxon>Flavobacteriia</taxon>
        <taxon>Flavobacteriales</taxon>
        <taxon>Flavobacteriaceae</taxon>
        <taxon>Flavobacterium</taxon>
    </lineage>
</organism>
<proteinExistence type="inferred from homology"/>
<keyword evidence="4" id="KW-1185">Reference proteome</keyword>
<dbReference type="GO" id="GO:0016020">
    <property type="term" value="C:membrane"/>
    <property type="evidence" value="ECO:0007669"/>
    <property type="project" value="InterPro"/>
</dbReference>
<sequence length="422" mass="46789">MFKEKSLVAIIILFSASVLAQDTPKEEKESFSLHYQTTSIYQYHSAFKAQYSGASSLQNTEEKALSLTSTLFFDMPLWKGASITLNPELAGGEGVSQAKGLGGFANGETFRIGNAKPVVYMARMLLEQNFDFDTSHSLKMVFGKFGLADYFDGNSFSHDVRSQFLNWSLMDMGAWDYAANTRGYTDALYANYQFNNWQIRAAWSAQPTKANGPNVAFNAKKSNAINLEVERQIDFKNSDQAVIRLLGFRNVAAAGNYNQANANFVGTPDITSTRANGRTKYGLGLNAEYAHKDLWGAFTRLSYNDGKNETWAFTEIDQSATAGINLKGKMWQRENDGAGIAFASNGLSAAHQKYQQLGGNGFMIGDGNLNYGTEKIVEAFYSFSVPKSNITLSPDYQFIVNPGYNKDRGPVNFFSLRFHAQF</sequence>
<dbReference type="Gene3D" id="2.40.160.180">
    <property type="entry name" value="Carbohydrate-selective porin OprB"/>
    <property type="match status" value="1"/>
</dbReference>
<dbReference type="EMBL" id="CP020918">
    <property type="protein sequence ID" value="AWG22056.1"/>
    <property type="molecule type" value="Genomic_DNA"/>
</dbReference>
<gene>
    <name evidence="3" type="ORF">FFWV33_11285</name>
</gene>
<feature type="signal peptide" evidence="2">
    <location>
        <begin position="1"/>
        <end position="20"/>
    </location>
</feature>
<name>A0A2S1LEU2_9FLAO</name>
<dbReference type="GO" id="GO:0015288">
    <property type="term" value="F:porin activity"/>
    <property type="evidence" value="ECO:0007669"/>
    <property type="project" value="InterPro"/>
</dbReference>
<dbReference type="Pfam" id="PF04966">
    <property type="entry name" value="OprB"/>
    <property type="match status" value="1"/>
</dbReference>
<dbReference type="InterPro" id="IPR038673">
    <property type="entry name" value="OprB_sf"/>
</dbReference>
<protein>
    <recommendedName>
        <fullName evidence="5">Carbohydrate porin</fullName>
    </recommendedName>
</protein>
<dbReference type="GO" id="GO:0008643">
    <property type="term" value="P:carbohydrate transport"/>
    <property type="evidence" value="ECO:0007669"/>
    <property type="project" value="InterPro"/>
</dbReference>
<dbReference type="InterPro" id="IPR007049">
    <property type="entry name" value="Carb-sel_porin_OprB"/>
</dbReference>
<evidence type="ECO:0000256" key="1">
    <source>
        <dbReference type="ARBA" id="ARBA00008769"/>
    </source>
</evidence>